<keyword evidence="3" id="KW-1185">Reference proteome</keyword>
<feature type="region of interest" description="Disordered" evidence="1">
    <location>
        <begin position="141"/>
        <end position="185"/>
    </location>
</feature>
<dbReference type="Proteomes" id="UP000654913">
    <property type="component" value="Chromosome 5"/>
</dbReference>
<reference evidence="2" key="2">
    <citation type="submission" date="2021-02" db="EMBL/GenBank/DDBJ databases">
        <title>Aspergillus puulaauensis MK2 genome sequence.</title>
        <authorList>
            <person name="Futagami T."/>
            <person name="Mori K."/>
            <person name="Kadooka C."/>
            <person name="Tanaka T."/>
        </authorList>
    </citation>
    <scope>NUCLEOTIDE SEQUENCE</scope>
    <source>
        <strain evidence="2">MK2</strain>
    </source>
</reference>
<dbReference type="KEGG" id="apuu:APUU_51352A"/>
<dbReference type="AlphaFoldDB" id="A0A7R7XS02"/>
<evidence type="ECO:0000313" key="3">
    <source>
        <dbReference type="Proteomes" id="UP000654913"/>
    </source>
</evidence>
<evidence type="ECO:0000256" key="1">
    <source>
        <dbReference type="SAM" id="MobiDB-lite"/>
    </source>
</evidence>
<reference evidence="2" key="1">
    <citation type="submission" date="2021-01" db="EMBL/GenBank/DDBJ databases">
        <authorList>
            <consortium name="Aspergillus puulaauensis MK2 genome sequencing consortium"/>
            <person name="Kazuki M."/>
            <person name="Futagami T."/>
        </authorList>
    </citation>
    <scope>NUCLEOTIDE SEQUENCE</scope>
    <source>
        <strain evidence="2">MK2</strain>
    </source>
</reference>
<dbReference type="EMBL" id="AP024447">
    <property type="protein sequence ID" value="BCS26641.1"/>
    <property type="molecule type" value="Genomic_DNA"/>
</dbReference>
<dbReference type="RefSeq" id="XP_041558835.1">
    <property type="nucleotide sequence ID" value="XM_041706450.1"/>
</dbReference>
<feature type="compositionally biased region" description="Basic and acidic residues" evidence="1">
    <location>
        <begin position="142"/>
        <end position="159"/>
    </location>
</feature>
<proteinExistence type="predicted"/>
<evidence type="ECO:0000313" key="2">
    <source>
        <dbReference type="EMBL" id="BCS26641.1"/>
    </source>
</evidence>
<organism evidence="2 3">
    <name type="scientific">Aspergillus puulaauensis</name>
    <dbReference type="NCBI Taxonomy" id="1220207"/>
    <lineage>
        <taxon>Eukaryota</taxon>
        <taxon>Fungi</taxon>
        <taxon>Dikarya</taxon>
        <taxon>Ascomycota</taxon>
        <taxon>Pezizomycotina</taxon>
        <taxon>Eurotiomycetes</taxon>
        <taxon>Eurotiomycetidae</taxon>
        <taxon>Eurotiales</taxon>
        <taxon>Aspergillaceae</taxon>
        <taxon>Aspergillus</taxon>
    </lineage>
</organism>
<sequence length="185" mass="21643">MITMPHFHHKRRHSWPYCGSGMRLRERRNLPIITVTAPPDGLEFESQFMTPVQSGELFEDDAASAGIIRSQPAHPHRLWHHHSKDGARHDQTSAATVSLRKMMQPPLDRARSLLVLPTMLSRETVPLPYWIHRLSAHPIATNEKRKTRDGERGRLMIEKNHRRCHSERPRSWKQPSEKLWPLQEE</sequence>
<accession>A0A7R7XS02</accession>
<protein>
    <submittedName>
        <fullName evidence="2">Uncharacterized protein</fullName>
    </submittedName>
</protein>
<name>A0A7R7XS02_9EURO</name>
<dbReference type="GeneID" id="64976646"/>
<gene>
    <name evidence="2" type="ORF">APUU_51352A</name>
</gene>
<dbReference type="OrthoDB" id="4227073at2759"/>